<evidence type="ECO:0000256" key="9">
    <source>
        <dbReference type="ARBA" id="ARBA00022798"/>
    </source>
</evidence>
<evidence type="ECO:0000256" key="1">
    <source>
        <dbReference type="ARBA" id="ARBA00004496"/>
    </source>
</evidence>
<sequence>MNEAIQERGENTTDLLIMNDKDIVYKDSVMTPTIATVSNDTDGGYFGVQEFLRCTSEENNKQELNSDDKDKEILVRLEEGDPKTLLYLQEEDKDSVTCLKEGSRDTLVSLEDRLTVHGSNLSRPNQEKLSSNVTQNDFLMSTGSALYTHVNMLGDAENSSAKHSVKRNLVNKTAQVQEKSVSNRKSPEYILSIDVGTTNIRGHVYTKTARLQGSATKQQQLLQPNPGWFELDPQKLVDDVISVAKESILDAGLQAEQITCMGITTMRATFVTWDSETGIPFHNFISWQDLRAADYVAIWNKSYTLRTLNAGAKVLHFFLRRKRHLAASVLKFMSKQVTMRLLWALDKFPQIRQRAAVGKAMFGCIDTWLLWKLTGGNIHATDYSCASSTGLFDPFQMEWSGIVCGLLNIPMTILPVINDTSGDFGWTDIKTVGFHIPISAVVADQQGAMFGQCCFEVGDVKCTMGTGTFLDLNTGNKPHASIAGLYPLVGWKIKKELVFLAEGQSADTGSIIDWMKSLGLLNNVSESSVLAQSVPDSGGVVFVPAFSGLQTPFNDDKAVTSIFGLNPNNTKAHIVRAVLESLAFRFKALYETVLTETKIPFSHVRADGGVANNDFLVQLMADLVDQTIDRSCNGDMSCLGAAFLAGLAKGVWKDKDELLALRQSDKVFESQHNWSSLKPLYHQWENAIHRSENWFPSNY</sequence>
<keyword evidence="16" id="KW-1185">Reference proteome</keyword>
<evidence type="ECO:0000256" key="2">
    <source>
        <dbReference type="ARBA" id="ARBA00005190"/>
    </source>
</evidence>
<feature type="domain" description="Carbohydrate kinase FGGY N-terminal" evidence="14">
    <location>
        <begin position="189"/>
        <end position="451"/>
    </location>
</feature>
<dbReference type="GO" id="GO:0005739">
    <property type="term" value="C:mitochondrion"/>
    <property type="evidence" value="ECO:0007669"/>
    <property type="project" value="TreeGrafter"/>
</dbReference>
<accession>A0A9W2Z0T6</accession>
<dbReference type="InterPro" id="IPR043129">
    <property type="entry name" value="ATPase_NBD"/>
</dbReference>
<reference evidence="17" key="1">
    <citation type="submission" date="2025-08" db="UniProtKB">
        <authorList>
            <consortium name="RefSeq"/>
        </authorList>
    </citation>
    <scope>IDENTIFICATION</scope>
</reference>
<dbReference type="AlphaFoldDB" id="A0A9W2Z0T6"/>
<comment type="pathway">
    <text evidence="2">Polyol metabolism; glycerol degradation via glycerol kinase pathway; sn-glycerol 3-phosphate from glycerol: step 1/1.</text>
</comment>
<dbReference type="RefSeq" id="XP_055868561.1">
    <property type="nucleotide sequence ID" value="XM_056012586.1"/>
</dbReference>
<dbReference type="GeneID" id="106070951"/>
<dbReference type="GO" id="GO:0005524">
    <property type="term" value="F:ATP binding"/>
    <property type="evidence" value="ECO:0007669"/>
    <property type="project" value="UniProtKB-KW"/>
</dbReference>
<evidence type="ECO:0000259" key="15">
    <source>
        <dbReference type="Pfam" id="PF02782"/>
    </source>
</evidence>
<comment type="function">
    <text evidence="12">Skin-specific kinase that plays a key role in glycerol metabolism, catalyzing its phosphorylation to produce sn-glycerol 3-phosphate. Involved in skin-specific regulation of sterol regulatory element-binding protein (SREBP) processing and lipid biosynthesis.</text>
</comment>
<dbReference type="Gene3D" id="3.30.420.40">
    <property type="match status" value="2"/>
</dbReference>
<evidence type="ECO:0000256" key="7">
    <source>
        <dbReference type="ARBA" id="ARBA00022741"/>
    </source>
</evidence>
<keyword evidence="8 17" id="KW-0418">Kinase</keyword>
<keyword evidence="5" id="KW-0963">Cytoplasm</keyword>
<dbReference type="InterPro" id="IPR037444">
    <property type="entry name" value="GK5"/>
</dbReference>
<dbReference type="PANTHER" id="PTHR10196">
    <property type="entry name" value="SUGAR KINASE"/>
    <property type="match status" value="1"/>
</dbReference>
<dbReference type="SUPFAM" id="SSF53067">
    <property type="entry name" value="Actin-like ATPase domain"/>
    <property type="match status" value="2"/>
</dbReference>
<evidence type="ECO:0000256" key="5">
    <source>
        <dbReference type="ARBA" id="ARBA00022490"/>
    </source>
</evidence>
<evidence type="ECO:0000313" key="16">
    <source>
        <dbReference type="Proteomes" id="UP001165740"/>
    </source>
</evidence>
<dbReference type="InterPro" id="IPR018485">
    <property type="entry name" value="FGGY_C"/>
</dbReference>
<keyword evidence="7" id="KW-0547">Nucleotide-binding</keyword>
<name>A0A9W2Z0T6_BIOGL</name>
<evidence type="ECO:0000313" key="17">
    <source>
        <dbReference type="RefSeq" id="XP_055868561.1"/>
    </source>
</evidence>
<feature type="domain" description="Carbohydrate kinase FGGY C-terminal" evidence="15">
    <location>
        <begin position="461"/>
        <end position="648"/>
    </location>
</feature>
<dbReference type="GO" id="GO:0006071">
    <property type="term" value="P:glycerol metabolic process"/>
    <property type="evidence" value="ECO:0007669"/>
    <property type="project" value="UniProtKB-KW"/>
</dbReference>
<dbReference type="FunFam" id="3.30.420.40:FF:000102">
    <property type="entry name" value="Putative glycerol kinase 5"/>
    <property type="match status" value="1"/>
</dbReference>
<evidence type="ECO:0000256" key="6">
    <source>
        <dbReference type="ARBA" id="ARBA00022679"/>
    </source>
</evidence>
<dbReference type="GO" id="GO:0006641">
    <property type="term" value="P:triglyceride metabolic process"/>
    <property type="evidence" value="ECO:0007669"/>
    <property type="project" value="TreeGrafter"/>
</dbReference>
<organism evidence="16 17">
    <name type="scientific">Biomphalaria glabrata</name>
    <name type="common">Bloodfluke planorb</name>
    <name type="synonym">Freshwater snail</name>
    <dbReference type="NCBI Taxonomy" id="6526"/>
    <lineage>
        <taxon>Eukaryota</taxon>
        <taxon>Metazoa</taxon>
        <taxon>Spiralia</taxon>
        <taxon>Lophotrochozoa</taxon>
        <taxon>Mollusca</taxon>
        <taxon>Gastropoda</taxon>
        <taxon>Heterobranchia</taxon>
        <taxon>Euthyneura</taxon>
        <taxon>Panpulmonata</taxon>
        <taxon>Hygrophila</taxon>
        <taxon>Lymnaeoidea</taxon>
        <taxon>Planorbidae</taxon>
        <taxon>Biomphalaria</taxon>
    </lineage>
</organism>
<evidence type="ECO:0000256" key="11">
    <source>
        <dbReference type="ARBA" id="ARBA00033026"/>
    </source>
</evidence>
<dbReference type="FunFam" id="3.30.420.40:FF:000104">
    <property type="entry name" value="putative glycerol kinase 5"/>
    <property type="match status" value="1"/>
</dbReference>
<dbReference type="Pfam" id="PF02782">
    <property type="entry name" value="FGGY_C"/>
    <property type="match status" value="1"/>
</dbReference>
<keyword evidence="6" id="KW-0808">Transferase</keyword>
<keyword evidence="9" id="KW-0319">Glycerol metabolism</keyword>
<dbReference type="CDD" id="cd07793">
    <property type="entry name" value="ASKHA_NBD_FGGY_GK5-like"/>
    <property type="match status" value="1"/>
</dbReference>
<evidence type="ECO:0000256" key="10">
    <source>
        <dbReference type="ARBA" id="ARBA00022840"/>
    </source>
</evidence>
<comment type="subcellular location">
    <subcellularLocation>
        <location evidence="1">Cytoplasm</location>
    </subcellularLocation>
</comment>
<evidence type="ECO:0000256" key="12">
    <source>
        <dbReference type="ARBA" id="ARBA00045165"/>
    </source>
</evidence>
<keyword evidence="10" id="KW-0067">ATP-binding</keyword>
<dbReference type="OMA" id="MEAHAFR"/>
<proteinExistence type="inferred from homology"/>
<gene>
    <name evidence="17" type="primary">LOC106070951</name>
</gene>
<evidence type="ECO:0000256" key="13">
    <source>
        <dbReference type="ARBA" id="ARBA00047192"/>
    </source>
</evidence>
<protein>
    <recommendedName>
        <fullName evidence="13">Glycerol kinase 5</fullName>
        <ecNumber evidence="4">2.7.1.30</ecNumber>
    </recommendedName>
    <alternativeName>
        <fullName evidence="11">ATP:glycerol 3-phosphotransferase 5</fullName>
    </alternativeName>
</protein>
<comment type="similarity">
    <text evidence="3">Belongs to the FGGY kinase family.</text>
</comment>
<evidence type="ECO:0000259" key="14">
    <source>
        <dbReference type="Pfam" id="PF00370"/>
    </source>
</evidence>
<evidence type="ECO:0000256" key="4">
    <source>
        <dbReference type="ARBA" id="ARBA00012099"/>
    </source>
</evidence>
<evidence type="ECO:0000256" key="3">
    <source>
        <dbReference type="ARBA" id="ARBA00009156"/>
    </source>
</evidence>
<dbReference type="Proteomes" id="UP001165740">
    <property type="component" value="Chromosome 15"/>
</dbReference>
<dbReference type="GO" id="GO:0004370">
    <property type="term" value="F:glycerol kinase activity"/>
    <property type="evidence" value="ECO:0007669"/>
    <property type="project" value="UniProtKB-EC"/>
</dbReference>
<dbReference type="OrthoDB" id="6278781at2759"/>
<dbReference type="GO" id="GO:0046167">
    <property type="term" value="P:glycerol-3-phosphate biosynthetic process"/>
    <property type="evidence" value="ECO:0007669"/>
    <property type="project" value="TreeGrafter"/>
</dbReference>
<evidence type="ECO:0000256" key="8">
    <source>
        <dbReference type="ARBA" id="ARBA00022777"/>
    </source>
</evidence>
<dbReference type="InterPro" id="IPR018484">
    <property type="entry name" value="FGGY_N"/>
</dbReference>
<dbReference type="EC" id="2.7.1.30" evidence="4"/>
<dbReference type="Pfam" id="PF00370">
    <property type="entry name" value="FGGY_N"/>
    <property type="match status" value="1"/>
</dbReference>
<dbReference type="PANTHER" id="PTHR10196:SF68">
    <property type="entry name" value="GLYCEROL KINASE 5-RELATED"/>
    <property type="match status" value="1"/>
</dbReference>